<protein>
    <submittedName>
        <fullName evidence="1">Uncharacterized protein</fullName>
    </submittedName>
</protein>
<keyword evidence="2" id="KW-1185">Reference proteome</keyword>
<proteinExistence type="predicted"/>
<name>A0ACB9T8K9_HOLOL</name>
<dbReference type="Proteomes" id="UP001056778">
    <property type="component" value="Chromosome 4"/>
</dbReference>
<evidence type="ECO:0000313" key="2">
    <source>
        <dbReference type="Proteomes" id="UP001056778"/>
    </source>
</evidence>
<accession>A0ACB9T8K9</accession>
<evidence type="ECO:0000313" key="1">
    <source>
        <dbReference type="EMBL" id="KAI4463175.1"/>
    </source>
</evidence>
<gene>
    <name evidence="1" type="ORF">MML48_4g00008072</name>
</gene>
<organism evidence="1 2">
    <name type="scientific">Holotrichia oblita</name>
    <name type="common">Chafer beetle</name>
    <dbReference type="NCBI Taxonomy" id="644536"/>
    <lineage>
        <taxon>Eukaryota</taxon>
        <taxon>Metazoa</taxon>
        <taxon>Ecdysozoa</taxon>
        <taxon>Arthropoda</taxon>
        <taxon>Hexapoda</taxon>
        <taxon>Insecta</taxon>
        <taxon>Pterygota</taxon>
        <taxon>Neoptera</taxon>
        <taxon>Endopterygota</taxon>
        <taxon>Coleoptera</taxon>
        <taxon>Polyphaga</taxon>
        <taxon>Scarabaeiformia</taxon>
        <taxon>Scarabaeidae</taxon>
        <taxon>Melolonthinae</taxon>
        <taxon>Holotrichia</taxon>
    </lineage>
</organism>
<reference evidence="1" key="1">
    <citation type="submission" date="2022-04" db="EMBL/GenBank/DDBJ databases">
        <title>Chromosome-scale genome assembly of Holotrichia oblita Faldermann.</title>
        <authorList>
            <person name="Rongchong L."/>
        </authorList>
    </citation>
    <scope>NUCLEOTIDE SEQUENCE</scope>
    <source>
        <strain evidence="1">81SQS9</strain>
    </source>
</reference>
<sequence>MVFPRKKFNPRMTDGAPHGTLEVVSDSGWMTRELFPSVVKHYIKQTSSTTLIILDNHESHLTIERITLAKENGVIILTLPPHTSNKLLPLDVSVFFSFKAFYNTALQTWLLDHAGIPVTIFDIARCVNYSFENR</sequence>
<comment type="caution">
    <text evidence="1">The sequence shown here is derived from an EMBL/GenBank/DDBJ whole genome shotgun (WGS) entry which is preliminary data.</text>
</comment>
<dbReference type="EMBL" id="CM043018">
    <property type="protein sequence ID" value="KAI4463175.1"/>
    <property type="molecule type" value="Genomic_DNA"/>
</dbReference>